<gene>
    <name evidence="6" type="ORF">EJP69_00340</name>
</gene>
<name>A0A431TQ97_9BURK</name>
<dbReference type="GO" id="GO:0006457">
    <property type="term" value="P:protein folding"/>
    <property type="evidence" value="ECO:0007669"/>
    <property type="project" value="InterPro"/>
</dbReference>
<dbReference type="InterPro" id="IPR002130">
    <property type="entry name" value="Cyclophilin-type_PPIase_dom"/>
</dbReference>
<dbReference type="RefSeq" id="WP_093202753.1">
    <property type="nucleotide sequence ID" value="NZ_RXOE01000001.1"/>
</dbReference>
<evidence type="ECO:0000256" key="4">
    <source>
        <dbReference type="RuleBase" id="RU363019"/>
    </source>
</evidence>
<evidence type="ECO:0000259" key="5">
    <source>
        <dbReference type="PROSITE" id="PS50072"/>
    </source>
</evidence>
<comment type="caution">
    <text evidence="6">The sequence shown here is derived from an EMBL/GenBank/DDBJ whole genome shotgun (WGS) entry which is preliminary data.</text>
</comment>
<keyword evidence="2 4" id="KW-0697">Rotamase</keyword>
<keyword evidence="3 4" id="KW-0413">Isomerase</keyword>
<dbReference type="PROSITE" id="PS00170">
    <property type="entry name" value="CSA_PPIASE_1"/>
    <property type="match status" value="1"/>
</dbReference>
<dbReference type="Pfam" id="PF00160">
    <property type="entry name" value="Pro_isomerase"/>
    <property type="match status" value="1"/>
</dbReference>
<proteinExistence type="inferred from homology"/>
<comment type="catalytic activity">
    <reaction evidence="4">
        <text>[protein]-peptidylproline (omega=180) = [protein]-peptidylproline (omega=0)</text>
        <dbReference type="Rhea" id="RHEA:16237"/>
        <dbReference type="Rhea" id="RHEA-COMP:10747"/>
        <dbReference type="Rhea" id="RHEA-COMP:10748"/>
        <dbReference type="ChEBI" id="CHEBI:83833"/>
        <dbReference type="ChEBI" id="CHEBI:83834"/>
        <dbReference type="EC" id="5.2.1.8"/>
    </reaction>
</comment>
<feature type="signal peptide" evidence="4">
    <location>
        <begin position="1"/>
        <end position="24"/>
    </location>
</feature>
<comment type="similarity">
    <text evidence="1 4">Belongs to the cyclophilin-type PPIase family.</text>
</comment>
<evidence type="ECO:0000313" key="6">
    <source>
        <dbReference type="EMBL" id="RTQ36244.1"/>
    </source>
</evidence>
<evidence type="ECO:0000256" key="3">
    <source>
        <dbReference type="ARBA" id="ARBA00023235"/>
    </source>
</evidence>
<dbReference type="Gene3D" id="2.40.100.10">
    <property type="entry name" value="Cyclophilin-like"/>
    <property type="match status" value="1"/>
</dbReference>
<keyword evidence="4" id="KW-0732">Signal</keyword>
<dbReference type="EMBL" id="RXOE01000001">
    <property type="protein sequence ID" value="RTQ36244.1"/>
    <property type="molecule type" value="Genomic_DNA"/>
</dbReference>
<comment type="function">
    <text evidence="4">PPIases accelerate the folding of proteins. It catalyzes the cis-trans isomerization of proline imidic peptide bonds in oligopeptides.</text>
</comment>
<dbReference type="AlphaFoldDB" id="A0A431TQ97"/>
<sequence>MTINSLSRFSRRGALVLAAAFAFAATGHAQSATPRVKLATSAGDIVVELDEAKAPKTVENFLQYVKDKHYDGTVFHRVIDGFMIQGGGFTADLQQKSTRAPIPLEASNGLKNDKYTIAMARTGNPNSATSQFFINVKNNDSLNAPNPDGYGYTVFGKVVAGTDVVDKIRAVATGNKGGMQNVPLEAVTIKSATVVAK</sequence>
<organism evidence="6 7">
    <name type="scientific">Variovorax gossypii</name>
    <dbReference type="NCBI Taxonomy" id="1679495"/>
    <lineage>
        <taxon>Bacteria</taxon>
        <taxon>Pseudomonadati</taxon>
        <taxon>Pseudomonadota</taxon>
        <taxon>Betaproteobacteria</taxon>
        <taxon>Burkholderiales</taxon>
        <taxon>Comamonadaceae</taxon>
        <taxon>Variovorax</taxon>
    </lineage>
</organism>
<dbReference type="CDD" id="cd01920">
    <property type="entry name" value="cyclophilin_EcCYP_like"/>
    <property type="match status" value="1"/>
</dbReference>
<dbReference type="Proteomes" id="UP000267418">
    <property type="component" value="Unassembled WGS sequence"/>
</dbReference>
<dbReference type="GO" id="GO:0003755">
    <property type="term" value="F:peptidyl-prolyl cis-trans isomerase activity"/>
    <property type="evidence" value="ECO:0007669"/>
    <property type="project" value="UniProtKB-UniRule"/>
</dbReference>
<accession>A0A431TQ97</accession>
<feature type="chain" id="PRO_5018823201" description="Peptidyl-prolyl cis-trans isomerase" evidence="4">
    <location>
        <begin position="25"/>
        <end position="197"/>
    </location>
</feature>
<evidence type="ECO:0000256" key="2">
    <source>
        <dbReference type="ARBA" id="ARBA00023110"/>
    </source>
</evidence>
<protein>
    <recommendedName>
        <fullName evidence="4">Peptidyl-prolyl cis-trans isomerase</fullName>
        <shortName evidence="4">PPIase</shortName>
        <ecNumber evidence="4">5.2.1.8</ecNumber>
    </recommendedName>
</protein>
<reference evidence="6 7" key="1">
    <citation type="submission" date="2018-12" db="EMBL/GenBank/DDBJ databases">
        <title>The genome of Variovorax gossypii DSM 100435.</title>
        <authorList>
            <person name="Gao J."/>
            <person name="Sun J."/>
        </authorList>
    </citation>
    <scope>NUCLEOTIDE SEQUENCE [LARGE SCALE GENOMIC DNA]</scope>
    <source>
        <strain evidence="6 7">DSM 100435</strain>
    </source>
</reference>
<evidence type="ECO:0000256" key="1">
    <source>
        <dbReference type="ARBA" id="ARBA00007365"/>
    </source>
</evidence>
<feature type="domain" description="PPIase cyclophilin-type" evidence="5">
    <location>
        <begin position="40"/>
        <end position="194"/>
    </location>
</feature>
<dbReference type="InterPro" id="IPR044665">
    <property type="entry name" value="E_coli_cyclophilin_A-like"/>
</dbReference>
<keyword evidence="7" id="KW-1185">Reference proteome</keyword>
<dbReference type="PRINTS" id="PR00153">
    <property type="entry name" value="CSAPPISMRASE"/>
</dbReference>
<dbReference type="InterPro" id="IPR020892">
    <property type="entry name" value="Cyclophilin-type_PPIase_CS"/>
</dbReference>
<dbReference type="OrthoDB" id="9807797at2"/>
<dbReference type="SUPFAM" id="SSF50891">
    <property type="entry name" value="Cyclophilin-like"/>
    <property type="match status" value="1"/>
</dbReference>
<evidence type="ECO:0000313" key="7">
    <source>
        <dbReference type="Proteomes" id="UP000267418"/>
    </source>
</evidence>
<dbReference type="PROSITE" id="PS50072">
    <property type="entry name" value="CSA_PPIASE_2"/>
    <property type="match status" value="1"/>
</dbReference>
<dbReference type="EC" id="5.2.1.8" evidence="4"/>
<dbReference type="PANTHER" id="PTHR43246">
    <property type="entry name" value="PEPTIDYL-PROLYL CIS-TRANS ISOMERASE CYP38, CHLOROPLASTIC"/>
    <property type="match status" value="1"/>
</dbReference>
<dbReference type="InterPro" id="IPR029000">
    <property type="entry name" value="Cyclophilin-like_dom_sf"/>
</dbReference>